<evidence type="ECO:0000313" key="2">
    <source>
        <dbReference type="EMBL" id="CAK1589602.1"/>
    </source>
</evidence>
<dbReference type="Proteomes" id="UP001314205">
    <property type="component" value="Unassembled WGS sequence"/>
</dbReference>
<accession>A0AAV1L5D7</accession>
<organism evidence="2 3">
    <name type="scientific">Parnassius mnemosyne</name>
    <name type="common">clouded apollo</name>
    <dbReference type="NCBI Taxonomy" id="213953"/>
    <lineage>
        <taxon>Eukaryota</taxon>
        <taxon>Metazoa</taxon>
        <taxon>Ecdysozoa</taxon>
        <taxon>Arthropoda</taxon>
        <taxon>Hexapoda</taxon>
        <taxon>Insecta</taxon>
        <taxon>Pterygota</taxon>
        <taxon>Neoptera</taxon>
        <taxon>Endopterygota</taxon>
        <taxon>Lepidoptera</taxon>
        <taxon>Glossata</taxon>
        <taxon>Ditrysia</taxon>
        <taxon>Papilionoidea</taxon>
        <taxon>Papilionidae</taxon>
        <taxon>Parnassiinae</taxon>
        <taxon>Parnassini</taxon>
        <taxon>Parnassius</taxon>
        <taxon>Driopa</taxon>
    </lineage>
</organism>
<evidence type="ECO:0000313" key="3">
    <source>
        <dbReference type="Proteomes" id="UP001314205"/>
    </source>
</evidence>
<keyword evidence="3" id="KW-1185">Reference proteome</keyword>
<feature type="region of interest" description="Disordered" evidence="1">
    <location>
        <begin position="1"/>
        <end position="26"/>
    </location>
</feature>
<reference evidence="2 3" key="1">
    <citation type="submission" date="2023-11" db="EMBL/GenBank/DDBJ databases">
        <authorList>
            <person name="Hedman E."/>
            <person name="Englund M."/>
            <person name="Stromberg M."/>
            <person name="Nyberg Akerstrom W."/>
            <person name="Nylinder S."/>
            <person name="Jareborg N."/>
            <person name="Kallberg Y."/>
            <person name="Kronander E."/>
        </authorList>
    </citation>
    <scope>NUCLEOTIDE SEQUENCE [LARGE SCALE GENOMIC DNA]</scope>
</reference>
<comment type="caution">
    <text evidence="2">The sequence shown here is derived from an EMBL/GenBank/DDBJ whole genome shotgun (WGS) entry which is preliminary data.</text>
</comment>
<feature type="compositionally biased region" description="Basic and acidic residues" evidence="1">
    <location>
        <begin position="1"/>
        <end position="15"/>
    </location>
</feature>
<evidence type="ECO:0000256" key="1">
    <source>
        <dbReference type="SAM" id="MobiDB-lite"/>
    </source>
</evidence>
<dbReference type="AlphaFoldDB" id="A0AAV1L5D7"/>
<name>A0AAV1L5D7_9NEOP</name>
<gene>
    <name evidence="2" type="ORF">PARMNEM_LOCUS10078</name>
</gene>
<feature type="compositionally biased region" description="Acidic residues" evidence="1">
    <location>
        <begin position="16"/>
        <end position="25"/>
    </location>
</feature>
<proteinExistence type="predicted"/>
<dbReference type="EMBL" id="CAVLGL010000084">
    <property type="protein sequence ID" value="CAK1589602.1"/>
    <property type="molecule type" value="Genomic_DNA"/>
</dbReference>
<protein>
    <submittedName>
        <fullName evidence="2">Uncharacterized protein</fullName>
    </submittedName>
</protein>
<sequence length="102" mass="12062">MLRNKDNIVQEVQKDNDEEEEETEEQFTVRTLNDGLNVVHVLRMIILFNEQFHIQRNYDDTFIKIQRQLQNSSRSLIESSRVVFSLTKPNSSSGLFQQISNF</sequence>